<name>A8NNP8_COPC7</name>
<feature type="transmembrane region" description="Helical" evidence="2">
    <location>
        <begin position="162"/>
        <end position="186"/>
    </location>
</feature>
<dbReference type="AlphaFoldDB" id="A8NNP8"/>
<feature type="compositionally biased region" description="Basic and acidic residues" evidence="1">
    <location>
        <begin position="203"/>
        <end position="216"/>
    </location>
</feature>
<dbReference type="Proteomes" id="UP000001861">
    <property type="component" value="Unassembled WGS sequence"/>
</dbReference>
<organism evidence="3 4">
    <name type="scientific">Coprinopsis cinerea (strain Okayama-7 / 130 / ATCC MYA-4618 / FGSC 9003)</name>
    <name type="common">Inky cap fungus</name>
    <name type="synonym">Hormographiella aspergillata</name>
    <dbReference type="NCBI Taxonomy" id="240176"/>
    <lineage>
        <taxon>Eukaryota</taxon>
        <taxon>Fungi</taxon>
        <taxon>Dikarya</taxon>
        <taxon>Basidiomycota</taxon>
        <taxon>Agaricomycotina</taxon>
        <taxon>Agaricomycetes</taxon>
        <taxon>Agaricomycetidae</taxon>
        <taxon>Agaricales</taxon>
        <taxon>Agaricineae</taxon>
        <taxon>Psathyrellaceae</taxon>
        <taxon>Coprinopsis</taxon>
    </lineage>
</organism>
<dbReference type="OrthoDB" id="2560085at2759"/>
<keyword evidence="2" id="KW-1133">Transmembrane helix</keyword>
<dbReference type="KEGG" id="cci:CC1G_07312"/>
<dbReference type="VEuPathDB" id="FungiDB:CC1G_07312"/>
<dbReference type="InParanoid" id="A8NNP8"/>
<feature type="transmembrane region" description="Helical" evidence="2">
    <location>
        <begin position="103"/>
        <end position="125"/>
    </location>
</feature>
<feature type="transmembrane region" description="Helical" evidence="2">
    <location>
        <begin position="12"/>
        <end position="35"/>
    </location>
</feature>
<accession>A8NNP8</accession>
<keyword evidence="2" id="KW-0472">Membrane</keyword>
<dbReference type="OMA" id="ILPWFAF"/>
<reference evidence="3 4" key="1">
    <citation type="journal article" date="2010" name="Proc. Natl. Acad. Sci. U.S.A.">
        <title>Insights into evolution of multicellular fungi from the assembled chromosomes of the mushroom Coprinopsis cinerea (Coprinus cinereus).</title>
        <authorList>
            <person name="Stajich J.E."/>
            <person name="Wilke S.K."/>
            <person name="Ahren D."/>
            <person name="Au C.H."/>
            <person name="Birren B.W."/>
            <person name="Borodovsky M."/>
            <person name="Burns C."/>
            <person name="Canback B."/>
            <person name="Casselton L.A."/>
            <person name="Cheng C.K."/>
            <person name="Deng J."/>
            <person name="Dietrich F.S."/>
            <person name="Fargo D.C."/>
            <person name="Farman M.L."/>
            <person name="Gathman A.C."/>
            <person name="Goldberg J."/>
            <person name="Guigo R."/>
            <person name="Hoegger P.J."/>
            <person name="Hooker J.B."/>
            <person name="Huggins A."/>
            <person name="James T.Y."/>
            <person name="Kamada T."/>
            <person name="Kilaru S."/>
            <person name="Kodira C."/>
            <person name="Kues U."/>
            <person name="Kupfer D."/>
            <person name="Kwan H.S."/>
            <person name="Lomsadze A."/>
            <person name="Li W."/>
            <person name="Lilly W.W."/>
            <person name="Ma L.J."/>
            <person name="Mackey A.J."/>
            <person name="Manning G."/>
            <person name="Martin F."/>
            <person name="Muraguchi H."/>
            <person name="Natvig D.O."/>
            <person name="Palmerini H."/>
            <person name="Ramesh M.A."/>
            <person name="Rehmeyer C.J."/>
            <person name="Roe B.A."/>
            <person name="Shenoy N."/>
            <person name="Stanke M."/>
            <person name="Ter-Hovhannisyan V."/>
            <person name="Tunlid A."/>
            <person name="Velagapudi R."/>
            <person name="Vision T.J."/>
            <person name="Zeng Q."/>
            <person name="Zolan M.E."/>
            <person name="Pukkila P.J."/>
        </authorList>
    </citation>
    <scope>NUCLEOTIDE SEQUENCE [LARGE SCALE GENOMIC DNA]</scope>
    <source>
        <strain evidence="4">Okayama-7 / 130 / ATCC MYA-4618 / FGSC 9003</strain>
    </source>
</reference>
<proteinExistence type="predicted"/>
<evidence type="ECO:0000256" key="1">
    <source>
        <dbReference type="SAM" id="MobiDB-lite"/>
    </source>
</evidence>
<keyword evidence="4" id="KW-1185">Reference proteome</keyword>
<dbReference type="STRING" id="240176.A8NNP8"/>
<protein>
    <submittedName>
        <fullName evidence="3">Uncharacterized protein</fullName>
    </submittedName>
</protein>
<dbReference type="RefSeq" id="XP_001835170.1">
    <property type="nucleotide sequence ID" value="XM_001835118.2"/>
</dbReference>
<evidence type="ECO:0000313" key="4">
    <source>
        <dbReference type="Proteomes" id="UP000001861"/>
    </source>
</evidence>
<dbReference type="eggNOG" id="ENOG502SPWA">
    <property type="taxonomic scope" value="Eukaryota"/>
</dbReference>
<dbReference type="EMBL" id="AACS02000012">
    <property type="protein sequence ID" value="EAU86654.1"/>
    <property type="molecule type" value="Genomic_DNA"/>
</dbReference>
<keyword evidence="2" id="KW-0812">Transmembrane</keyword>
<feature type="region of interest" description="Disordered" evidence="1">
    <location>
        <begin position="196"/>
        <end position="216"/>
    </location>
</feature>
<evidence type="ECO:0000313" key="3">
    <source>
        <dbReference type="EMBL" id="EAU86654.1"/>
    </source>
</evidence>
<evidence type="ECO:0000256" key="2">
    <source>
        <dbReference type="SAM" id="Phobius"/>
    </source>
</evidence>
<feature type="transmembrane region" description="Helical" evidence="2">
    <location>
        <begin position="66"/>
        <end position="91"/>
    </location>
</feature>
<gene>
    <name evidence="3" type="ORF">CC1G_07312</name>
</gene>
<comment type="caution">
    <text evidence="3">The sequence shown here is derived from an EMBL/GenBank/DDBJ whole genome shotgun (WGS) entry which is preliminary data.</text>
</comment>
<sequence length="216" mass="23626">MTQEVIPLKTARIVTLQLTAALATVAACIGLHALVKSNQSKTALRSRVSPPTRLVIDTSSIQNSGIVATVGNILLASFAFISFCITFLPFLRRWANKTLRLQAGLIAFSAVWVFVCMIPFMKYFVNDHASISAFIGETRLPDSLVQSMQEKSGHSTRYKDMWYLRLLAIFPWLSIASAIITVPVLLKAASATASTTPATEESSSAKETIEHSEKAY</sequence>
<dbReference type="GeneID" id="6011698"/>